<dbReference type="Pfam" id="PF00120">
    <property type="entry name" value="Gln-synt_C"/>
    <property type="match status" value="1"/>
</dbReference>
<comment type="catalytic activity">
    <reaction evidence="8 11">
        <text>L-glutamate + NH4(+) + ATP = L-glutamine + ADP + phosphate + H(+)</text>
        <dbReference type="Rhea" id="RHEA:16169"/>
        <dbReference type="ChEBI" id="CHEBI:15378"/>
        <dbReference type="ChEBI" id="CHEBI:28938"/>
        <dbReference type="ChEBI" id="CHEBI:29985"/>
        <dbReference type="ChEBI" id="CHEBI:30616"/>
        <dbReference type="ChEBI" id="CHEBI:43474"/>
        <dbReference type="ChEBI" id="CHEBI:58359"/>
        <dbReference type="ChEBI" id="CHEBI:456216"/>
        <dbReference type="EC" id="6.3.1.2"/>
    </reaction>
</comment>
<sequence>MPTDLRDFLMLSYRELEERNLEVKQQRSDRVAPDKIQEMRLKYLADEPRIKAVTVLFSDLEGRLHMLDYDKKFLVKSSDNLTFDGSSIRGFTPQRESDLRLAIDWGAFYWAPSDIFGPGKILVFGEVLDKDGSQFTADIRGVLKAYSNDQFAKNGYTLNAANEIEGFVFQGLDAEQRYHETGKFEYVNTGGYYHSLPGDPLRQFIDTVAEVQRAMGFQNEKDHPEVAPSQFEINYSYGEVVAAADTIQLYKLICRQVAHKMGMTASFLPKPVVGVNGNGMHTNISVSKDGKNLFWEERGNENLSEFAWTFADRILTAGNDICLLLNSSVNAFRRLDPHFEAPNQIKVSATDRGSMVRVPIGNERSSRLEVRSVAPDANPYMVMLSVFKTGLDGKVSDVANLRQAERYLPDNIYDALADFRNAEWTSTLLGADVKERYADLKQGSADRCARQLGTFVKAQEVQYHHEVYNQYLWNLF</sequence>
<keyword evidence="4 11" id="KW-0436">Ligase</keyword>
<dbReference type="InterPro" id="IPR008146">
    <property type="entry name" value="Gln_synth_cat_dom"/>
</dbReference>
<evidence type="ECO:0000256" key="9">
    <source>
        <dbReference type="PROSITE-ProRule" id="PRU01331"/>
    </source>
</evidence>
<evidence type="ECO:0000256" key="1">
    <source>
        <dbReference type="ARBA" id="ARBA00001946"/>
    </source>
</evidence>
<dbReference type="InterPro" id="IPR036651">
    <property type="entry name" value="Gln_synt_N_sf"/>
</dbReference>
<protein>
    <recommendedName>
        <fullName evidence="3 11">Glutamine synthetase</fullName>
        <ecNumber evidence="11">6.3.1.2</ecNumber>
    </recommendedName>
</protein>
<evidence type="ECO:0000256" key="6">
    <source>
        <dbReference type="ARBA" id="ARBA00022840"/>
    </source>
</evidence>
<dbReference type="GO" id="GO:0006542">
    <property type="term" value="P:glutamine biosynthetic process"/>
    <property type="evidence" value="ECO:0007669"/>
    <property type="project" value="InterPro"/>
</dbReference>
<evidence type="ECO:0000256" key="11">
    <source>
        <dbReference type="RuleBase" id="RU004356"/>
    </source>
</evidence>
<dbReference type="InterPro" id="IPR008147">
    <property type="entry name" value="Gln_synt_N"/>
</dbReference>
<keyword evidence="14" id="KW-1185">Reference proteome</keyword>
<feature type="domain" description="GS catalytic" evidence="12">
    <location>
        <begin position="139"/>
        <end position="476"/>
    </location>
</feature>
<dbReference type="Gene3D" id="3.10.20.70">
    <property type="entry name" value="Glutamine synthetase, N-terminal domain"/>
    <property type="match status" value="1"/>
</dbReference>
<dbReference type="PANTHER" id="PTHR43785:SF12">
    <property type="entry name" value="TYPE-1 GLUTAMINE SYNTHETASE 2"/>
    <property type="match status" value="1"/>
</dbReference>
<keyword evidence="7" id="KW-0460">Magnesium</keyword>
<dbReference type="InterPro" id="IPR027302">
    <property type="entry name" value="Gln_synth_N_conserv_site"/>
</dbReference>
<evidence type="ECO:0000256" key="7">
    <source>
        <dbReference type="ARBA" id="ARBA00022842"/>
    </source>
</evidence>
<dbReference type="GO" id="GO:0005524">
    <property type="term" value="F:ATP binding"/>
    <property type="evidence" value="ECO:0007669"/>
    <property type="project" value="UniProtKB-KW"/>
</dbReference>
<evidence type="ECO:0000256" key="8">
    <source>
        <dbReference type="ARBA" id="ARBA00049436"/>
    </source>
</evidence>
<dbReference type="SUPFAM" id="SSF55931">
    <property type="entry name" value="Glutamine synthetase/guanido kinase"/>
    <property type="match status" value="1"/>
</dbReference>
<gene>
    <name evidence="13" type="ORF">WPS_16790</name>
</gene>
<comment type="cofactor">
    <cofactor evidence="1">
        <name>Mg(2+)</name>
        <dbReference type="ChEBI" id="CHEBI:18420"/>
    </cofactor>
</comment>
<evidence type="ECO:0000313" key="14">
    <source>
        <dbReference type="Proteomes" id="UP001317532"/>
    </source>
</evidence>
<dbReference type="Pfam" id="PF03951">
    <property type="entry name" value="Gln-synt_N"/>
    <property type="match status" value="1"/>
</dbReference>
<dbReference type="KEGG" id="vab:WPS_16790"/>
<dbReference type="PROSITE" id="PS51987">
    <property type="entry name" value="GS_CATALYTIC"/>
    <property type="match status" value="1"/>
</dbReference>
<dbReference type="SUPFAM" id="SSF54368">
    <property type="entry name" value="Glutamine synthetase, N-terminal domain"/>
    <property type="match status" value="1"/>
</dbReference>
<evidence type="ECO:0000256" key="4">
    <source>
        <dbReference type="ARBA" id="ARBA00022598"/>
    </source>
</evidence>
<dbReference type="Gene3D" id="3.30.590.10">
    <property type="entry name" value="Glutamine synthetase/guanido kinase, catalytic domain"/>
    <property type="match status" value="1"/>
</dbReference>
<dbReference type="EMBL" id="AP025523">
    <property type="protein sequence ID" value="BDE06403.1"/>
    <property type="molecule type" value="Genomic_DNA"/>
</dbReference>
<evidence type="ECO:0000256" key="2">
    <source>
        <dbReference type="ARBA" id="ARBA00009897"/>
    </source>
</evidence>
<proteinExistence type="inferred from homology"/>
<dbReference type="PANTHER" id="PTHR43785">
    <property type="entry name" value="GAMMA-GLUTAMYLPUTRESCINE SYNTHETASE"/>
    <property type="match status" value="1"/>
</dbReference>
<name>A0AAN2C9X3_UNVUL</name>
<keyword evidence="6 11" id="KW-0067">ATP-binding</keyword>
<evidence type="ECO:0000256" key="10">
    <source>
        <dbReference type="RuleBase" id="RU000384"/>
    </source>
</evidence>
<dbReference type="InterPro" id="IPR027303">
    <property type="entry name" value="Gln_synth_gly_rich_site"/>
</dbReference>
<dbReference type="PROSITE" id="PS00180">
    <property type="entry name" value="GLNA_1"/>
    <property type="match status" value="1"/>
</dbReference>
<organism evidence="13 14">
    <name type="scientific">Vulcanimicrobium alpinum</name>
    <dbReference type="NCBI Taxonomy" id="3016050"/>
    <lineage>
        <taxon>Bacteria</taxon>
        <taxon>Bacillati</taxon>
        <taxon>Vulcanimicrobiota</taxon>
        <taxon>Vulcanimicrobiia</taxon>
        <taxon>Vulcanimicrobiales</taxon>
        <taxon>Vulcanimicrobiaceae</taxon>
        <taxon>Vulcanimicrobium</taxon>
    </lineage>
</organism>
<dbReference type="RefSeq" id="WP_317997363.1">
    <property type="nucleotide sequence ID" value="NZ_AP025523.1"/>
</dbReference>
<comment type="similarity">
    <text evidence="2 9 10">Belongs to the glutamine synthetase family.</text>
</comment>
<accession>A0AAN2C9X3</accession>
<dbReference type="EC" id="6.3.1.2" evidence="11"/>
<reference evidence="13 14" key="1">
    <citation type="journal article" date="2022" name="ISME Commun">
        <title>Vulcanimicrobium alpinus gen. nov. sp. nov., the first cultivated representative of the candidate phylum 'Eremiobacterota', is a metabolically versatile aerobic anoxygenic phototroph.</title>
        <authorList>
            <person name="Yabe S."/>
            <person name="Muto K."/>
            <person name="Abe K."/>
            <person name="Yokota A."/>
            <person name="Staudigel H."/>
            <person name="Tebo B.M."/>
        </authorList>
    </citation>
    <scope>NUCLEOTIDE SEQUENCE [LARGE SCALE GENOMIC DNA]</scope>
    <source>
        <strain evidence="13 14">WC8-2</strain>
    </source>
</reference>
<dbReference type="GO" id="GO:0004356">
    <property type="term" value="F:glutamine synthetase activity"/>
    <property type="evidence" value="ECO:0007669"/>
    <property type="project" value="UniProtKB-EC"/>
</dbReference>
<evidence type="ECO:0000256" key="3">
    <source>
        <dbReference type="ARBA" id="ARBA00021364"/>
    </source>
</evidence>
<dbReference type="SMART" id="SM01230">
    <property type="entry name" value="Gln-synt_C"/>
    <property type="match status" value="1"/>
</dbReference>
<dbReference type="InterPro" id="IPR014746">
    <property type="entry name" value="Gln_synth/guanido_kin_cat_dom"/>
</dbReference>
<dbReference type="AlphaFoldDB" id="A0AAN2C9X3"/>
<evidence type="ECO:0000256" key="5">
    <source>
        <dbReference type="ARBA" id="ARBA00022741"/>
    </source>
</evidence>
<dbReference type="PROSITE" id="PS00181">
    <property type="entry name" value="GLNA_ATP"/>
    <property type="match status" value="1"/>
</dbReference>
<dbReference type="Proteomes" id="UP001317532">
    <property type="component" value="Chromosome"/>
</dbReference>
<evidence type="ECO:0000313" key="13">
    <source>
        <dbReference type="EMBL" id="BDE06403.1"/>
    </source>
</evidence>
<evidence type="ECO:0000259" key="12">
    <source>
        <dbReference type="PROSITE" id="PS51987"/>
    </source>
</evidence>
<keyword evidence="5 11" id="KW-0547">Nucleotide-binding</keyword>